<accession>S4RI60</accession>
<dbReference type="Pfam" id="PF00250">
    <property type="entry name" value="Forkhead"/>
    <property type="match status" value="1"/>
</dbReference>
<sequence>YTRRNKPPYSYIALIAMALRDSASGRLTLAEINDYLIARFDFFRGSYTGWRNSIRHNLSLNECFVKVLRDPSRPWGKDNYWMLNPASEYTFADGVFRRRRKRLPRKSDELHLPNTASSSSSCYFSSSSSPKTFRSAFTIDSILSRPDRATVEVVRSDHERFGLSSSPLSSSPSSLWLPTGSPPHHLLHPSPE</sequence>
<evidence type="ECO:0000259" key="6">
    <source>
        <dbReference type="PROSITE" id="PS50039"/>
    </source>
</evidence>
<dbReference type="GO" id="GO:0030154">
    <property type="term" value="P:cell differentiation"/>
    <property type="evidence" value="ECO:0007669"/>
    <property type="project" value="TreeGrafter"/>
</dbReference>
<dbReference type="GO" id="GO:0005634">
    <property type="term" value="C:nucleus"/>
    <property type="evidence" value="ECO:0007669"/>
    <property type="project" value="UniProtKB-SubCell"/>
</dbReference>
<evidence type="ECO:0000256" key="2">
    <source>
        <dbReference type="ARBA" id="ARBA00023125"/>
    </source>
</evidence>
<feature type="domain" description="Fork-head" evidence="6">
    <location>
        <begin position="6"/>
        <end position="101"/>
    </location>
</feature>
<reference evidence="7" key="2">
    <citation type="submission" date="2025-09" db="UniProtKB">
        <authorList>
            <consortium name="Ensembl"/>
        </authorList>
    </citation>
    <scope>IDENTIFICATION</scope>
</reference>
<protein>
    <recommendedName>
        <fullName evidence="6">Fork-head domain-containing protein</fullName>
    </recommendedName>
</protein>
<dbReference type="PROSITE" id="PS00658">
    <property type="entry name" value="FORK_HEAD_2"/>
    <property type="match status" value="1"/>
</dbReference>
<dbReference type="PANTHER" id="PTHR11829">
    <property type="entry name" value="FORKHEAD BOX PROTEIN"/>
    <property type="match status" value="1"/>
</dbReference>
<dbReference type="AlphaFoldDB" id="S4RI60"/>
<dbReference type="InterPro" id="IPR036390">
    <property type="entry name" value="WH_DNA-bd_sf"/>
</dbReference>
<dbReference type="InterPro" id="IPR050211">
    <property type="entry name" value="FOX_domain-containing"/>
</dbReference>
<dbReference type="GO" id="GO:0000981">
    <property type="term" value="F:DNA-binding transcription factor activity, RNA polymerase II-specific"/>
    <property type="evidence" value="ECO:0007669"/>
    <property type="project" value="TreeGrafter"/>
</dbReference>
<dbReference type="GO" id="GO:0009653">
    <property type="term" value="P:anatomical structure morphogenesis"/>
    <property type="evidence" value="ECO:0007669"/>
    <property type="project" value="TreeGrafter"/>
</dbReference>
<dbReference type="FunFam" id="1.10.10.10:FF:000071">
    <property type="entry name" value="Forkhead box F1"/>
    <property type="match status" value="1"/>
</dbReference>
<dbReference type="PANTHER" id="PTHR11829:SF206">
    <property type="entry name" value="FORKHEAD BOX PROTEIN Q1"/>
    <property type="match status" value="1"/>
</dbReference>
<keyword evidence="2 4" id="KW-0238">DNA-binding</keyword>
<dbReference type="InterPro" id="IPR001766">
    <property type="entry name" value="Fork_head_dom"/>
</dbReference>
<dbReference type="InterPro" id="IPR036388">
    <property type="entry name" value="WH-like_DNA-bd_sf"/>
</dbReference>
<evidence type="ECO:0000256" key="3">
    <source>
        <dbReference type="ARBA" id="ARBA00023242"/>
    </source>
</evidence>
<evidence type="ECO:0000256" key="4">
    <source>
        <dbReference type="PROSITE-ProRule" id="PRU00089"/>
    </source>
</evidence>
<evidence type="ECO:0000313" key="7">
    <source>
        <dbReference type="Ensembl" id="ENSPMAP00000004892.1"/>
    </source>
</evidence>
<feature type="DNA-binding region" description="Fork-head" evidence="4">
    <location>
        <begin position="6"/>
        <end position="101"/>
    </location>
</feature>
<dbReference type="HOGENOM" id="CLU_1418219_0_0_1"/>
<feature type="region of interest" description="Disordered" evidence="5">
    <location>
        <begin position="107"/>
        <end position="130"/>
    </location>
</feature>
<feature type="compositionally biased region" description="Low complexity" evidence="5">
    <location>
        <begin position="117"/>
        <end position="129"/>
    </location>
</feature>
<dbReference type="InterPro" id="IPR030456">
    <property type="entry name" value="TF_fork_head_CS_2"/>
</dbReference>
<evidence type="ECO:0000256" key="1">
    <source>
        <dbReference type="ARBA" id="ARBA00004123"/>
    </source>
</evidence>
<proteinExistence type="predicted"/>
<dbReference type="PRINTS" id="PR00053">
    <property type="entry name" value="FORKHEAD"/>
</dbReference>
<dbReference type="SUPFAM" id="SSF46785">
    <property type="entry name" value="Winged helix' DNA-binding domain"/>
    <property type="match status" value="1"/>
</dbReference>
<organism evidence="7">
    <name type="scientific">Petromyzon marinus</name>
    <name type="common">Sea lamprey</name>
    <dbReference type="NCBI Taxonomy" id="7757"/>
    <lineage>
        <taxon>Eukaryota</taxon>
        <taxon>Metazoa</taxon>
        <taxon>Chordata</taxon>
        <taxon>Craniata</taxon>
        <taxon>Vertebrata</taxon>
        <taxon>Cyclostomata</taxon>
        <taxon>Hyperoartia</taxon>
        <taxon>Petromyzontiformes</taxon>
        <taxon>Petromyzontidae</taxon>
        <taxon>Petromyzon</taxon>
    </lineage>
</organism>
<dbReference type="GeneTree" id="ENSGT00940000162937"/>
<name>S4RI60_PETMA</name>
<dbReference type="GO" id="GO:0000978">
    <property type="term" value="F:RNA polymerase II cis-regulatory region sequence-specific DNA binding"/>
    <property type="evidence" value="ECO:0007669"/>
    <property type="project" value="TreeGrafter"/>
</dbReference>
<dbReference type="OMA" id="PANEPCH"/>
<dbReference type="InterPro" id="IPR047518">
    <property type="entry name" value="FH_FOXQ1"/>
</dbReference>
<dbReference type="InterPro" id="IPR018122">
    <property type="entry name" value="TF_fork_head_CS_1"/>
</dbReference>
<dbReference type="SMART" id="SM00339">
    <property type="entry name" value="FH"/>
    <property type="match status" value="1"/>
</dbReference>
<dbReference type="PROSITE" id="PS50039">
    <property type="entry name" value="FORK_HEAD_3"/>
    <property type="match status" value="1"/>
</dbReference>
<feature type="compositionally biased region" description="Low complexity" evidence="5">
    <location>
        <begin position="163"/>
        <end position="184"/>
    </location>
</feature>
<dbReference type="Ensembl" id="ENSPMAT00000004911.1">
    <property type="protein sequence ID" value="ENSPMAP00000004892.1"/>
    <property type="gene ID" value="ENSPMAG00000004457.1"/>
</dbReference>
<dbReference type="Gene3D" id="1.10.10.10">
    <property type="entry name" value="Winged helix-like DNA-binding domain superfamily/Winged helix DNA-binding domain"/>
    <property type="match status" value="1"/>
</dbReference>
<dbReference type="STRING" id="7757.ENSPMAP00000004892"/>
<evidence type="ECO:0000256" key="5">
    <source>
        <dbReference type="SAM" id="MobiDB-lite"/>
    </source>
</evidence>
<keyword evidence="3 4" id="KW-0539">Nucleus</keyword>
<reference evidence="7" key="1">
    <citation type="submission" date="2025-08" db="UniProtKB">
        <authorList>
            <consortium name="Ensembl"/>
        </authorList>
    </citation>
    <scope>IDENTIFICATION</scope>
</reference>
<dbReference type="PROSITE" id="PS00657">
    <property type="entry name" value="FORK_HEAD_1"/>
    <property type="match status" value="1"/>
</dbReference>
<dbReference type="CDD" id="cd20034">
    <property type="entry name" value="FH_FOXQ1-like"/>
    <property type="match status" value="1"/>
</dbReference>
<feature type="region of interest" description="Disordered" evidence="5">
    <location>
        <begin position="159"/>
        <end position="192"/>
    </location>
</feature>
<comment type="subcellular location">
    <subcellularLocation>
        <location evidence="1 4">Nucleus</location>
    </subcellularLocation>
</comment>